<organism evidence="2 3">
    <name type="scientific">Pisolithus tinctorius Marx 270</name>
    <dbReference type="NCBI Taxonomy" id="870435"/>
    <lineage>
        <taxon>Eukaryota</taxon>
        <taxon>Fungi</taxon>
        <taxon>Dikarya</taxon>
        <taxon>Basidiomycota</taxon>
        <taxon>Agaricomycotina</taxon>
        <taxon>Agaricomycetes</taxon>
        <taxon>Agaricomycetidae</taxon>
        <taxon>Boletales</taxon>
        <taxon>Sclerodermatineae</taxon>
        <taxon>Pisolithaceae</taxon>
        <taxon>Pisolithus</taxon>
    </lineage>
</organism>
<sequence length="56" mass="6575">MNGLGGLEDYPIQPICYILRTLMHHRFQFKFAGDDWTGPRTQEQARHRMPTTEKQG</sequence>
<dbReference type="AlphaFoldDB" id="A0A0C3P2B3"/>
<name>A0A0C3P2B3_PISTI</name>
<evidence type="ECO:0000256" key="1">
    <source>
        <dbReference type="SAM" id="MobiDB-lite"/>
    </source>
</evidence>
<reference evidence="3" key="2">
    <citation type="submission" date="2015-01" db="EMBL/GenBank/DDBJ databases">
        <title>Evolutionary Origins and Diversification of the Mycorrhizal Mutualists.</title>
        <authorList>
            <consortium name="DOE Joint Genome Institute"/>
            <consortium name="Mycorrhizal Genomics Consortium"/>
            <person name="Kohler A."/>
            <person name="Kuo A."/>
            <person name="Nagy L.G."/>
            <person name="Floudas D."/>
            <person name="Copeland A."/>
            <person name="Barry K.W."/>
            <person name="Cichocki N."/>
            <person name="Veneault-Fourrey C."/>
            <person name="LaButti K."/>
            <person name="Lindquist E.A."/>
            <person name="Lipzen A."/>
            <person name="Lundell T."/>
            <person name="Morin E."/>
            <person name="Murat C."/>
            <person name="Riley R."/>
            <person name="Ohm R."/>
            <person name="Sun H."/>
            <person name="Tunlid A."/>
            <person name="Henrissat B."/>
            <person name="Grigoriev I.V."/>
            <person name="Hibbett D.S."/>
            <person name="Martin F."/>
        </authorList>
    </citation>
    <scope>NUCLEOTIDE SEQUENCE [LARGE SCALE GENOMIC DNA]</scope>
    <source>
        <strain evidence="3">Marx 270</strain>
    </source>
</reference>
<dbReference type="HOGENOM" id="CLU_3015165_0_0_1"/>
<dbReference type="Proteomes" id="UP000054217">
    <property type="component" value="Unassembled WGS sequence"/>
</dbReference>
<keyword evidence="3" id="KW-1185">Reference proteome</keyword>
<dbReference type="EMBL" id="KN831988">
    <property type="protein sequence ID" value="KIO01434.1"/>
    <property type="molecule type" value="Genomic_DNA"/>
</dbReference>
<dbReference type="InParanoid" id="A0A0C3P2B3"/>
<reference evidence="2 3" key="1">
    <citation type="submission" date="2014-04" db="EMBL/GenBank/DDBJ databases">
        <authorList>
            <consortium name="DOE Joint Genome Institute"/>
            <person name="Kuo A."/>
            <person name="Kohler A."/>
            <person name="Costa M.D."/>
            <person name="Nagy L.G."/>
            <person name="Floudas D."/>
            <person name="Copeland A."/>
            <person name="Barry K.W."/>
            <person name="Cichocki N."/>
            <person name="Veneault-Fourrey C."/>
            <person name="LaButti K."/>
            <person name="Lindquist E.A."/>
            <person name="Lipzen A."/>
            <person name="Lundell T."/>
            <person name="Morin E."/>
            <person name="Murat C."/>
            <person name="Sun H."/>
            <person name="Tunlid A."/>
            <person name="Henrissat B."/>
            <person name="Grigoriev I.V."/>
            <person name="Hibbett D.S."/>
            <person name="Martin F."/>
            <person name="Nordberg H.P."/>
            <person name="Cantor M.N."/>
            <person name="Hua S.X."/>
        </authorList>
    </citation>
    <scope>NUCLEOTIDE SEQUENCE [LARGE SCALE GENOMIC DNA]</scope>
    <source>
        <strain evidence="2 3">Marx 270</strain>
    </source>
</reference>
<evidence type="ECO:0000313" key="2">
    <source>
        <dbReference type="EMBL" id="KIO01434.1"/>
    </source>
</evidence>
<accession>A0A0C3P2B3</accession>
<gene>
    <name evidence="2" type="ORF">M404DRAFT_1003127</name>
</gene>
<proteinExistence type="predicted"/>
<feature type="region of interest" description="Disordered" evidence="1">
    <location>
        <begin position="34"/>
        <end position="56"/>
    </location>
</feature>
<evidence type="ECO:0000313" key="3">
    <source>
        <dbReference type="Proteomes" id="UP000054217"/>
    </source>
</evidence>
<protein>
    <submittedName>
        <fullName evidence="2">Uncharacterized protein</fullName>
    </submittedName>
</protein>